<gene>
    <name evidence="2" type="ordered locus">PSMK_20980</name>
</gene>
<organism evidence="2 3">
    <name type="scientific">Phycisphaera mikurensis (strain NBRC 102666 / KCTC 22515 / FYK2301M01)</name>
    <dbReference type="NCBI Taxonomy" id="1142394"/>
    <lineage>
        <taxon>Bacteria</taxon>
        <taxon>Pseudomonadati</taxon>
        <taxon>Planctomycetota</taxon>
        <taxon>Phycisphaerae</taxon>
        <taxon>Phycisphaerales</taxon>
        <taxon>Phycisphaeraceae</taxon>
        <taxon>Phycisphaera</taxon>
    </lineage>
</organism>
<sequence length="96" mass="10711">MPPGKVFTLTCREASRLGSDALDRRLAVREALAVRLHRSLCTSCRRFGRQLEAMDRALHRVTVRAGPPPRPTRPTLSREARGRIRRRLAAAAASPD</sequence>
<protein>
    <recommendedName>
        <fullName evidence="4">Zinc-finger domain-containing protein</fullName>
    </recommendedName>
</protein>
<evidence type="ECO:0000313" key="3">
    <source>
        <dbReference type="Proteomes" id="UP000007881"/>
    </source>
</evidence>
<keyword evidence="3" id="KW-1185">Reference proteome</keyword>
<evidence type="ECO:0000256" key="1">
    <source>
        <dbReference type="SAM" id="MobiDB-lite"/>
    </source>
</evidence>
<dbReference type="Proteomes" id="UP000007881">
    <property type="component" value="Chromosome"/>
</dbReference>
<evidence type="ECO:0008006" key="4">
    <source>
        <dbReference type="Google" id="ProtNLM"/>
    </source>
</evidence>
<accession>I0IG69</accession>
<dbReference type="KEGG" id="phm:PSMK_20980"/>
<reference evidence="2 3" key="1">
    <citation type="submission" date="2012-02" db="EMBL/GenBank/DDBJ databases">
        <title>Complete genome sequence of Phycisphaera mikurensis NBRC 102666.</title>
        <authorList>
            <person name="Ankai A."/>
            <person name="Hosoyama A."/>
            <person name="Terui Y."/>
            <person name="Sekine M."/>
            <person name="Fukai R."/>
            <person name="Kato Y."/>
            <person name="Nakamura S."/>
            <person name="Yamada-Narita S."/>
            <person name="Kawakoshi A."/>
            <person name="Fukunaga Y."/>
            <person name="Yamazaki S."/>
            <person name="Fujita N."/>
        </authorList>
    </citation>
    <scope>NUCLEOTIDE SEQUENCE [LARGE SCALE GENOMIC DNA]</scope>
    <source>
        <strain evidence="3">NBRC 102666 / KCTC 22515 / FYK2301M01</strain>
    </source>
</reference>
<dbReference type="RefSeq" id="WP_014437475.1">
    <property type="nucleotide sequence ID" value="NC_017080.1"/>
</dbReference>
<evidence type="ECO:0000313" key="2">
    <source>
        <dbReference type="EMBL" id="BAM04257.1"/>
    </source>
</evidence>
<dbReference type="HOGENOM" id="CLU_179277_1_0_0"/>
<name>I0IG69_PHYMF</name>
<proteinExistence type="predicted"/>
<dbReference type="EMBL" id="AP012338">
    <property type="protein sequence ID" value="BAM04257.1"/>
    <property type="molecule type" value="Genomic_DNA"/>
</dbReference>
<feature type="region of interest" description="Disordered" evidence="1">
    <location>
        <begin position="63"/>
        <end position="96"/>
    </location>
</feature>
<dbReference type="AlphaFoldDB" id="I0IG69"/>
<dbReference type="STRING" id="1142394.PSMK_20980"/>